<evidence type="ECO:0000313" key="1">
    <source>
        <dbReference type="EMBL" id="GAH74911.1"/>
    </source>
</evidence>
<dbReference type="EMBL" id="BARU01028837">
    <property type="protein sequence ID" value="GAH74911.1"/>
    <property type="molecule type" value="Genomic_DNA"/>
</dbReference>
<feature type="non-terminal residue" evidence="1">
    <location>
        <position position="69"/>
    </location>
</feature>
<gene>
    <name evidence="1" type="ORF">S03H2_45984</name>
</gene>
<proteinExistence type="predicted"/>
<organism evidence="1">
    <name type="scientific">marine sediment metagenome</name>
    <dbReference type="NCBI Taxonomy" id="412755"/>
    <lineage>
        <taxon>unclassified sequences</taxon>
        <taxon>metagenomes</taxon>
        <taxon>ecological metagenomes</taxon>
    </lineage>
</organism>
<protein>
    <submittedName>
        <fullName evidence="1">Uncharacterized protein</fullName>
    </submittedName>
</protein>
<dbReference type="AlphaFoldDB" id="X1HXL8"/>
<reference evidence="1" key="1">
    <citation type="journal article" date="2014" name="Front. Microbiol.">
        <title>High frequency of phylogenetically diverse reductive dehalogenase-homologous genes in deep subseafloor sedimentary metagenomes.</title>
        <authorList>
            <person name="Kawai M."/>
            <person name="Futagami T."/>
            <person name="Toyoda A."/>
            <person name="Takaki Y."/>
            <person name="Nishi S."/>
            <person name="Hori S."/>
            <person name="Arai W."/>
            <person name="Tsubouchi T."/>
            <person name="Morono Y."/>
            <person name="Uchiyama I."/>
            <person name="Ito T."/>
            <person name="Fujiyama A."/>
            <person name="Inagaki F."/>
            <person name="Takami H."/>
        </authorList>
    </citation>
    <scope>NUCLEOTIDE SEQUENCE</scope>
    <source>
        <strain evidence="1">Expedition CK06-06</strain>
    </source>
</reference>
<sequence>MSNFDVICSILLLYKELQPMSNYVMWRSAVVVVLSHVSDLMHGQPRRIIRDVAELAESGWAGIGGDQVS</sequence>
<name>X1HXL8_9ZZZZ</name>
<accession>X1HXL8</accession>
<comment type="caution">
    <text evidence="1">The sequence shown here is derived from an EMBL/GenBank/DDBJ whole genome shotgun (WGS) entry which is preliminary data.</text>
</comment>